<feature type="coiled-coil region" evidence="1">
    <location>
        <begin position="25"/>
        <end position="65"/>
    </location>
</feature>
<gene>
    <name evidence="3" type="ORF">SAMN05216375_1526</name>
    <name evidence="2" type="ORF">TR210_2474</name>
</gene>
<evidence type="ECO:0000313" key="3">
    <source>
        <dbReference type="EMBL" id="SEJ97521.1"/>
    </source>
</evidence>
<proteinExistence type="predicted"/>
<evidence type="ECO:0000313" key="5">
    <source>
        <dbReference type="Proteomes" id="UP000199280"/>
    </source>
</evidence>
<reference evidence="2 4" key="1">
    <citation type="submission" date="2016-02" db="EMBL/GenBank/DDBJ databases">
        <authorList>
            <person name="Wen L."/>
            <person name="He K."/>
            <person name="Yang H."/>
        </authorList>
    </citation>
    <scope>NUCLEOTIDE SEQUENCE [LARGE SCALE GENOMIC DNA]</scope>
    <source>
        <strain evidence="2">Trichococcus_R210</strain>
    </source>
</reference>
<keyword evidence="5" id="KW-1185">Reference proteome</keyword>
<dbReference type="AlphaFoldDB" id="A0A143Z6S6"/>
<keyword evidence="1" id="KW-0175">Coiled coil</keyword>
<accession>A0A143Z6S6</accession>
<name>A0A143Z6S6_9LACT</name>
<evidence type="ECO:0000313" key="4">
    <source>
        <dbReference type="Proteomes" id="UP000076878"/>
    </source>
</evidence>
<dbReference type="Proteomes" id="UP000199280">
    <property type="component" value="Unassembled WGS sequence"/>
</dbReference>
<dbReference type="OrthoDB" id="10009678at2"/>
<dbReference type="EMBL" id="FJNB01000023">
    <property type="protein sequence ID" value="CZR07731.1"/>
    <property type="molecule type" value="Genomic_DNA"/>
</dbReference>
<dbReference type="EMBL" id="FNYT01000052">
    <property type="protein sequence ID" value="SEJ97521.1"/>
    <property type="molecule type" value="Genomic_DNA"/>
</dbReference>
<sequence>MGSIIHVPHRPSSWAGMTSCDGLDAKHYAELNKQKKKRMQEEEKKEQERQEMIALAKKENKLRKKRNPDLIRTSQLICTNRETQDEYKKRFFQKYPDYPQDEFKKFVNMYYAVINKKKLIMVAPHSETIFLLRHLQTKNNKLALQFIKQLYTYAQTSPLKKGIKIECNKVLAENGKKELFILPTRNKK</sequence>
<evidence type="ECO:0000256" key="1">
    <source>
        <dbReference type="SAM" id="Coils"/>
    </source>
</evidence>
<evidence type="ECO:0000313" key="2">
    <source>
        <dbReference type="EMBL" id="CZR07731.1"/>
    </source>
</evidence>
<dbReference type="RefSeq" id="WP_068624235.1">
    <property type="nucleotide sequence ID" value="NZ_FJNB01000023.1"/>
</dbReference>
<organism evidence="2 4">
    <name type="scientific">Trichococcus ilyis</name>
    <dbReference type="NCBI Taxonomy" id="640938"/>
    <lineage>
        <taxon>Bacteria</taxon>
        <taxon>Bacillati</taxon>
        <taxon>Bacillota</taxon>
        <taxon>Bacilli</taxon>
        <taxon>Lactobacillales</taxon>
        <taxon>Carnobacteriaceae</taxon>
        <taxon>Trichococcus</taxon>
    </lineage>
</organism>
<dbReference type="Proteomes" id="UP000076878">
    <property type="component" value="Unassembled WGS sequence"/>
</dbReference>
<reference evidence="3 5" key="2">
    <citation type="submission" date="2016-10" db="EMBL/GenBank/DDBJ databases">
        <authorList>
            <person name="Varghese N."/>
            <person name="Submissions S."/>
        </authorList>
    </citation>
    <scope>NUCLEOTIDE SEQUENCE [LARGE SCALE GENOMIC DNA]</scope>
    <source>
        <strain evidence="3 5">DSM 22150</strain>
    </source>
</reference>
<protein>
    <submittedName>
        <fullName evidence="2">Uncharacterized protein</fullName>
    </submittedName>
</protein>